<evidence type="ECO:0000256" key="11">
    <source>
        <dbReference type="ARBA" id="ARBA00023232"/>
    </source>
</evidence>
<dbReference type="GO" id="GO:0030170">
    <property type="term" value="F:pyridoxal phosphate binding"/>
    <property type="evidence" value="ECO:0007669"/>
    <property type="project" value="InterPro"/>
</dbReference>
<reference evidence="17 18" key="1">
    <citation type="journal article" date="2018" name="Nat. Ecol. Evol.">
        <title>Genomic signatures of mitonuclear coevolution across populations of Tigriopus californicus.</title>
        <authorList>
            <person name="Barreto F.S."/>
            <person name="Watson E.T."/>
            <person name="Lima T.G."/>
            <person name="Willett C.S."/>
            <person name="Edmands S."/>
            <person name="Li W."/>
            <person name="Burton R.S."/>
        </authorList>
    </citation>
    <scope>NUCLEOTIDE SEQUENCE [LARGE SCALE GENOMIC DNA]</scope>
    <source>
        <strain evidence="17 18">San Diego</strain>
    </source>
</reference>
<keyword evidence="10 13" id="KW-0663">Pyridoxal phosphate</keyword>
<dbReference type="CDD" id="cd00609">
    <property type="entry name" value="AAT_like"/>
    <property type="match status" value="1"/>
</dbReference>
<keyword evidence="7" id="KW-0032">Aminotransferase</keyword>
<comment type="catalytic activity">
    <reaction evidence="12 13">
        <text>L-tyrosine + 2-oxoglutarate = 3-(4-hydroxyphenyl)pyruvate + L-glutamate</text>
        <dbReference type="Rhea" id="RHEA:15093"/>
        <dbReference type="ChEBI" id="CHEBI:16810"/>
        <dbReference type="ChEBI" id="CHEBI:29985"/>
        <dbReference type="ChEBI" id="CHEBI:36242"/>
        <dbReference type="ChEBI" id="CHEBI:58315"/>
        <dbReference type="EC" id="2.6.1.5"/>
    </reaction>
</comment>
<evidence type="ECO:0000256" key="4">
    <source>
        <dbReference type="ARBA" id="ARBA00011738"/>
    </source>
</evidence>
<dbReference type="GO" id="GO:0004838">
    <property type="term" value="F:L-tyrosine-2-oxoglutarate transaminase activity"/>
    <property type="evidence" value="ECO:0007669"/>
    <property type="project" value="UniProtKB-UniRule"/>
</dbReference>
<dbReference type="AlphaFoldDB" id="A0A553PJH2"/>
<keyword evidence="11" id="KW-0585">Phenylalanine catabolism</keyword>
<dbReference type="Gene3D" id="3.40.640.10">
    <property type="entry name" value="Type I PLP-dependent aspartate aminotransferase-like (Major domain)"/>
    <property type="match status" value="1"/>
</dbReference>
<feature type="compositionally biased region" description="Polar residues" evidence="15">
    <location>
        <begin position="462"/>
        <end position="472"/>
    </location>
</feature>
<feature type="region of interest" description="Disordered" evidence="15">
    <location>
        <begin position="435"/>
        <end position="472"/>
    </location>
</feature>
<dbReference type="InterPro" id="IPR004838">
    <property type="entry name" value="NHTrfase_class1_PyrdxlP-BS"/>
</dbReference>
<gene>
    <name evidence="17" type="ORF">TCAL_12922</name>
</gene>
<evidence type="ECO:0000256" key="7">
    <source>
        <dbReference type="ARBA" id="ARBA00022576"/>
    </source>
</evidence>
<dbReference type="InterPro" id="IPR004839">
    <property type="entry name" value="Aminotransferase_I/II_large"/>
</dbReference>
<evidence type="ECO:0000256" key="14">
    <source>
        <dbReference type="PIRSR" id="PIRSR000517-1"/>
    </source>
</evidence>
<keyword evidence="8" id="KW-0808">Transferase</keyword>
<evidence type="ECO:0000256" key="2">
    <source>
        <dbReference type="ARBA" id="ARBA00005203"/>
    </source>
</evidence>
<evidence type="ECO:0000256" key="10">
    <source>
        <dbReference type="ARBA" id="ARBA00022898"/>
    </source>
</evidence>
<dbReference type="PANTHER" id="PTHR45744:SF2">
    <property type="entry name" value="TYROSINE AMINOTRANSFERASE"/>
    <property type="match status" value="1"/>
</dbReference>
<feature type="region of interest" description="Disordered" evidence="15">
    <location>
        <begin position="1"/>
        <end position="23"/>
    </location>
</feature>
<organism evidence="17 18">
    <name type="scientific">Tigriopus californicus</name>
    <name type="common">Marine copepod</name>
    <dbReference type="NCBI Taxonomy" id="6832"/>
    <lineage>
        <taxon>Eukaryota</taxon>
        <taxon>Metazoa</taxon>
        <taxon>Ecdysozoa</taxon>
        <taxon>Arthropoda</taxon>
        <taxon>Crustacea</taxon>
        <taxon>Multicrustacea</taxon>
        <taxon>Hexanauplia</taxon>
        <taxon>Copepoda</taxon>
        <taxon>Harpacticoida</taxon>
        <taxon>Harpacticidae</taxon>
        <taxon>Tigriopus</taxon>
    </lineage>
</organism>
<sequence length="489" mass="53323">MKDLNKNLSNAKSSSSTTTGWKVGSSTMAKTTFNPIRNILETMDLAPNPKKEMISLSIGDPTVFGNLKPSQVIIDAVSASVQSGKNNGYGPSTGFVPARKAVAEHVSVPGAEIDENDVILCSGCSCALDLCISALANPGQNIMVPRPGFPLYTTLAKGLGIETKEYDLIPEQNWEVDLTHMESQIDQNTVAILVNNPSNPCGSVFNKDHLKKILAIAERHYLPIIADEIYDYFVFPGQEYIPIASLTSSVPVLSCGGLTKRFLVPGWRMGWITIHDRNSVFAAEVRKGLQCLSQRIIGSNTIVQGALPTILKNTPKAFFDDTIDVIQKNAELAFSKLSTIPGLKPVMPSGAMYMMVGIDRSIFPEFENDLEIVETMVKEQSVFCLPGKCFNIKDYVRIVLTVPGESMIEACDRIAEFCHKHAKYSSSIPKGLMAMSEGSSTASDMSSSSASNSSDEEDLHMRQNQLYRKPTNISTSGFLRKESTATRLA</sequence>
<dbReference type="SUPFAM" id="SSF53383">
    <property type="entry name" value="PLP-dependent transferases"/>
    <property type="match status" value="1"/>
</dbReference>
<dbReference type="FunFam" id="3.40.640.10:FF:000048">
    <property type="entry name" value="tyrosine aminotransferase"/>
    <property type="match status" value="1"/>
</dbReference>
<dbReference type="Gene3D" id="3.90.1150.10">
    <property type="entry name" value="Aspartate Aminotransferase, domain 1"/>
    <property type="match status" value="1"/>
</dbReference>
<comment type="function">
    <text evidence="13">Transaminase involved in tyrosine breakdown. Converts tyrosine to p-hydroxyphenylpyruvate.</text>
</comment>
<dbReference type="EMBL" id="VCGU01000003">
    <property type="protein sequence ID" value="TRY77836.1"/>
    <property type="molecule type" value="Genomic_DNA"/>
</dbReference>
<dbReference type="InterPro" id="IPR015422">
    <property type="entry name" value="PyrdxlP-dep_Trfase_small"/>
</dbReference>
<dbReference type="InterPro" id="IPR005958">
    <property type="entry name" value="TyrNic_aminoTrfase"/>
</dbReference>
<evidence type="ECO:0000256" key="5">
    <source>
        <dbReference type="ARBA" id="ARBA00012749"/>
    </source>
</evidence>
<evidence type="ECO:0000256" key="8">
    <source>
        <dbReference type="ARBA" id="ARBA00022679"/>
    </source>
</evidence>
<evidence type="ECO:0000256" key="9">
    <source>
        <dbReference type="ARBA" id="ARBA00022878"/>
    </source>
</evidence>
<dbReference type="Pfam" id="PF00155">
    <property type="entry name" value="Aminotran_1_2"/>
    <property type="match status" value="1"/>
</dbReference>
<dbReference type="NCBIfam" id="TIGR01265">
    <property type="entry name" value="tyr_nico_aTase"/>
    <property type="match status" value="1"/>
</dbReference>
<dbReference type="OMA" id="CALDLCI"/>
<feature type="compositionally biased region" description="Polar residues" evidence="15">
    <location>
        <begin position="1"/>
        <end position="12"/>
    </location>
</feature>
<dbReference type="InterPro" id="IPR005957">
    <property type="entry name" value="Tyrosine_aminoTrfase"/>
</dbReference>
<protein>
    <recommendedName>
        <fullName evidence="6 13">Tyrosine aminotransferase</fullName>
        <shortName evidence="13">TAT</shortName>
        <ecNumber evidence="5 13">2.6.1.5</ecNumber>
    </recommendedName>
</protein>
<dbReference type="GO" id="GO:0006559">
    <property type="term" value="P:L-phenylalanine catabolic process"/>
    <property type="evidence" value="ECO:0007669"/>
    <property type="project" value="UniProtKB-UniRule"/>
</dbReference>
<feature type="modified residue" description="N6-(pyridoxal phosphate)lysine" evidence="14">
    <location>
        <position position="260"/>
    </location>
</feature>
<comment type="cofactor">
    <cofactor evidence="1 13 14">
        <name>pyridoxal 5'-phosphate</name>
        <dbReference type="ChEBI" id="CHEBI:597326"/>
    </cofactor>
</comment>
<name>A0A553PJH2_TIGCA</name>
<dbReference type="STRING" id="6832.A0A553PJH2"/>
<comment type="subunit">
    <text evidence="4 13">Homodimer.</text>
</comment>
<evidence type="ECO:0000313" key="17">
    <source>
        <dbReference type="EMBL" id="TRY77836.1"/>
    </source>
</evidence>
<dbReference type="PIRSF" id="PIRSF000517">
    <property type="entry name" value="Tyr_transaminase"/>
    <property type="match status" value="1"/>
</dbReference>
<dbReference type="PROSITE" id="PS00105">
    <property type="entry name" value="AA_TRANSFER_CLASS_1"/>
    <property type="match status" value="1"/>
</dbReference>
<evidence type="ECO:0000256" key="1">
    <source>
        <dbReference type="ARBA" id="ARBA00001933"/>
    </source>
</evidence>
<proteinExistence type="inferred from homology"/>
<dbReference type="GO" id="GO:0006572">
    <property type="term" value="P:L-tyrosine catabolic process"/>
    <property type="evidence" value="ECO:0007669"/>
    <property type="project" value="UniProtKB-KW"/>
</dbReference>
<evidence type="ECO:0000256" key="15">
    <source>
        <dbReference type="SAM" id="MobiDB-lite"/>
    </source>
</evidence>
<evidence type="ECO:0000313" key="18">
    <source>
        <dbReference type="Proteomes" id="UP000318571"/>
    </source>
</evidence>
<dbReference type="Proteomes" id="UP000318571">
    <property type="component" value="Chromosome 11"/>
</dbReference>
<dbReference type="UniPathway" id="UPA00139">
    <property type="reaction ID" value="UER00338"/>
</dbReference>
<evidence type="ECO:0000259" key="16">
    <source>
        <dbReference type="Pfam" id="PF00155"/>
    </source>
</evidence>
<comment type="pathway">
    <text evidence="2 13">Amino-acid degradation; L-phenylalanine degradation; acetoacetate and fumarate from L-phenylalanine: step 2/6.</text>
</comment>
<evidence type="ECO:0000256" key="12">
    <source>
        <dbReference type="ARBA" id="ARBA00047798"/>
    </source>
</evidence>
<evidence type="ECO:0000256" key="13">
    <source>
        <dbReference type="PIRNR" id="PIRNR000517"/>
    </source>
</evidence>
<dbReference type="EC" id="2.6.1.5" evidence="5 13"/>
<dbReference type="InterPro" id="IPR015424">
    <property type="entry name" value="PyrdxlP-dep_Trfase"/>
</dbReference>
<feature type="domain" description="Aminotransferase class I/classII large" evidence="16">
    <location>
        <begin position="52"/>
        <end position="414"/>
    </location>
</feature>
<comment type="similarity">
    <text evidence="3 13">Belongs to the class-I pyridoxal-phosphate-dependent aminotransferase family.</text>
</comment>
<comment type="caution">
    <text evidence="17">The sequence shown here is derived from an EMBL/GenBank/DDBJ whole genome shotgun (WGS) entry which is preliminary data.</text>
</comment>
<evidence type="ECO:0000256" key="6">
    <source>
        <dbReference type="ARBA" id="ARBA00015959"/>
    </source>
</evidence>
<accession>A0A553PJH2</accession>
<dbReference type="OrthoDB" id="7042322at2759"/>
<dbReference type="InterPro" id="IPR015421">
    <property type="entry name" value="PyrdxlP-dep_Trfase_major"/>
</dbReference>
<evidence type="ECO:0000256" key="3">
    <source>
        <dbReference type="ARBA" id="ARBA00007441"/>
    </source>
</evidence>
<dbReference type="PANTHER" id="PTHR45744">
    <property type="entry name" value="TYROSINE AMINOTRANSFERASE"/>
    <property type="match status" value="1"/>
</dbReference>
<dbReference type="NCBIfam" id="TIGR01264">
    <property type="entry name" value="tyr_amTase_E"/>
    <property type="match status" value="1"/>
</dbReference>
<keyword evidence="9" id="KW-0828">Tyrosine catabolism</keyword>
<feature type="compositionally biased region" description="Low complexity" evidence="15">
    <location>
        <begin position="436"/>
        <end position="453"/>
    </location>
</feature>
<keyword evidence="18" id="KW-1185">Reference proteome</keyword>